<dbReference type="AlphaFoldDB" id="A0AAD8GZM8"/>
<sequence length="108" mass="11734">MGCMGSEEEKKGWTSYQIPKSYALYLKVYISYGDRRPLGLRPLNVRVGLVRNSDLNGSVSSNTLLTASTSAESYSSDLDTEAVIEAGIIGPLVQLLGNAELGKQPYFI</sequence>
<reference evidence="1" key="1">
    <citation type="submission" date="2023-02" db="EMBL/GenBank/DDBJ databases">
        <title>Genome of toxic invasive species Heracleum sosnowskyi carries increased number of genes despite the absence of recent whole-genome duplications.</title>
        <authorList>
            <person name="Schelkunov M."/>
            <person name="Shtratnikova V."/>
            <person name="Makarenko M."/>
            <person name="Klepikova A."/>
            <person name="Omelchenko D."/>
            <person name="Novikova G."/>
            <person name="Obukhova E."/>
            <person name="Bogdanov V."/>
            <person name="Penin A."/>
            <person name="Logacheva M."/>
        </authorList>
    </citation>
    <scope>NUCLEOTIDE SEQUENCE</scope>
    <source>
        <strain evidence="1">Hsosn_3</strain>
        <tissue evidence="1">Leaf</tissue>
    </source>
</reference>
<reference evidence="1" key="2">
    <citation type="submission" date="2023-05" db="EMBL/GenBank/DDBJ databases">
        <authorList>
            <person name="Schelkunov M.I."/>
        </authorList>
    </citation>
    <scope>NUCLEOTIDE SEQUENCE</scope>
    <source>
        <strain evidence="1">Hsosn_3</strain>
        <tissue evidence="1">Leaf</tissue>
    </source>
</reference>
<organism evidence="1 2">
    <name type="scientific">Heracleum sosnowskyi</name>
    <dbReference type="NCBI Taxonomy" id="360622"/>
    <lineage>
        <taxon>Eukaryota</taxon>
        <taxon>Viridiplantae</taxon>
        <taxon>Streptophyta</taxon>
        <taxon>Embryophyta</taxon>
        <taxon>Tracheophyta</taxon>
        <taxon>Spermatophyta</taxon>
        <taxon>Magnoliopsida</taxon>
        <taxon>eudicotyledons</taxon>
        <taxon>Gunneridae</taxon>
        <taxon>Pentapetalae</taxon>
        <taxon>asterids</taxon>
        <taxon>campanulids</taxon>
        <taxon>Apiales</taxon>
        <taxon>Apiaceae</taxon>
        <taxon>Apioideae</taxon>
        <taxon>apioid superclade</taxon>
        <taxon>Tordylieae</taxon>
        <taxon>Tordyliinae</taxon>
        <taxon>Heracleum</taxon>
    </lineage>
</organism>
<protein>
    <submittedName>
        <fullName evidence="1">Uncharacterized protein</fullName>
    </submittedName>
</protein>
<accession>A0AAD8GZM8</accession>
<comment type="caution">
    <text evidence="1">The sequence shown here is derived from an EMBL/GenBank/DDBJ whole genome shotgun (WGS) entry which is preliminary data.</text>
</comment>
<name>A0AAD8GZM8_9APIA</name>
<dbReference type="EMBL" id="JAUIZM010000011">
    <property type="protein sequence ID" value="KAK1356935.1"/>
    <property type="molecule type" value="Genomic_DNA"/>
</dbReference>
<evidence type="ECO:0000313" key="2">
    <source>
        <dbReference type="Proteomes" id="UP001237642"/>
    </source>
</evidence>
<gene>
    <name evidence="1" type="ORF">POM88_050191</name>
</gene>
<keyword evidence="2" id="KW-1185">Reference proteome</keyword>
<proteinExistence type="predicted"/>
<evidence type="ECO:0000313" key="1">
    <source>
        <dbReference type="EMBL" id="KAK1356935.1"/>
    </source>
</evidence>
<dbReference type="Proteomes" id="UP001237642">
    <property type="component" value="Unassembled WGS sequence"/>
</dbReference>